<dbReference type="EMBL" id="LRPC01000001">
    <property type="protein sequence ID" value="KYG77298.1"/>
    <property type="molecule type" value="Genomic_DNA"/>
</dbReference>
<keyword evidence="3" id="KW-1185">Reference proteome</keyword>
<dbReference type="AlphaFoldDB" id="A0A150XF29"/>
<sequence>MIRRLLLLTVFHLFASYCFAQSLDISITRGTDLDFTFTTIRQYTNGVIRPNATEFRVESSAEWDLYVGAQTTTPGQWDLLTAYSSAGSSTVPVSILEIRAVSPGGTSQQNNFFQLRDVSNPVYLIGSGADDALVNSGVGTNAPGDGSNNPFTHRFRIDYKLTPGMGYQPGVYSLTVVFTIAEDL</sequence>
<accession>A0A150XF29</accession>
<evidence type="ECO:0000313" key="2">
    <source>
        <dbReference type="EMBL" id="KYG77298.1"/>
    </source>
</evidence>
<name>A0A150XF29_9BACT</name>
<proteinExistence type="predicted"/>
<evidence type="ECO:0000313" key="3">
    <source>
        <dbReference type="Proteomes" id="UP000075606"/>
    </source>
</evidence>
<dbReference type="OrthoDB" id="1117514at2"/>
<evidence type="ECO:0000256" key="1">
    <source>
        <dbReference type="SAM" id="SignalP"/>
    </source>
</evidence>
<dbReference type="Proteomes" id="UP000075606">
    <property type="component" value="Unassembled WGS sequence"/>
</dbReference>
<protein>
    <submittedName>
        <fullName evidence="2">Uncharacterized protein</fullName>
    </submittedName>
</protein>
<gene>
    <name evidence="2" type="ORF">AWW68_00580</name>
</gene>
<feature type="chain" id="PRO_5007574609" evidence="1">
    <location>
        <begin position="21"/>
        <end position="184"/>
    </location>
</feature>
<organism evidence="2 3">
    <name type="scientific">Roseivirga spongicola</name>
    <dbReference type="NCBI Taxonomy" id="333140"/>
    <lineage>
        <taxon>Bacteria</taxon>
        <taxon>Pseudomonadati</taxon>
        <taxon>Bacteroidota</taxon>
        <taxon>Cytophagia</taxon>
        <taxon>Cytophagales</taxon>
        <taxon>Roseivirgaceae</taxon>
        <taxon>Roseivirga</taxon>
    </lineage>
</organism>
<comment type="caution">
    <text evidence="2">The sequence shown here is derived from an EMBL/GenBank/DDBJ whole genome shotgun (WGS) entry which is preliminary data.</text>
</comment>
<feature type="signal peptide" evidence="1">
    <location>
        <begin position="1"/>
        <end position="20"/>
    </location>
</feature>
<keyword evidence="1" id="KW-0732">Signal</keyword>
<reference evidence="2 3" key="1">
    <citation type="submission" date="2016-01" db="EMBL/GenBank/DDBJ databases">
        <title>Genome sequencing of Roseivirga spongicola UST030701-084.</title>
        <authorList>
            <person name="Selvaratnam C."/>
            <person name="Thevarajoo S."/>
            <person name="Goh K.M."/>
            <person name="Ee R."/>
            <person name="Chan K.-G."/>
            <person name="Chong C.S."/>
        </authorList>
    </citation>
    <scope>NUCLEOTIDE SEQUENCE [LARGE SCALE GENOMIC DNA]</scope>
    <source>
        <strain evidence="2 3">UST030701-084</strain>
    </source>
</reference>
<dbReference type="RefSeq" id="WP_068215499.1">
    <property type="nucleotide sequence ID" value="NZ_CP139724.1"/>
</dbReference>